<evidence type="ECO:0000256" key="3">
    <source>
        <dbReference type="ARBA" id="ARBA00022692"/>
    </source>
</evidence>
<comment type="subcellular location">
    <subcellularLocation>
        <location evidence="1">Cell membrane</location>
        <topology evidence="1">Multi-pass membrane protein</topology>
    </subcellularLocation>
</comment>
<feature type="transmembrane region" description="Helical" evidence="6">
    <location>
        <begin position="122"/>
        <end position="139"/>
    </location>
</feature>
<feature type="transmembrane region" description="Helical" evidence="6">
    <location>
        <begin position="388"/>
        <end position="408"/>
    </location>
</feature>
<accession>A0ABY6ZMB0</accession>
<evidence type="ECO:0000313" key="8">
    <source>
        <dbReference type="EMBL" id="WAH43100.1"/>
    </source>
</evidence>
<dbReference type="InterPro" id="IPR005829">
    <property type="entry name" value="Sugar_transporter_CS"/>
</dbReference>
<keyword evidence="2" id="KW-0813">Transport</keyword>
<gene>
    <name evidence="8" type="ORF">NZD89_06755</name>
</gene>
<feature type="transmembrane region" description="Helical" evidence="6">
    <location>
        <begin position="271"/>
        <end position="288"/>
    </location>
</feature>
<keyword evidence="3 6" id="KW-0812">Transmembrane</keyword>
<feature type="transmembrane region" description="Helical" evidence="6">
    <location>
        <begin position="151"/>
        <end position="173"/>
    </location>
</feature>
<dbReference type="PANTHER" id="PTHR23508:SF10">
    <property type="entry name" value="CARBOXYLIC ACID TRANSPORTER PROTEIN HOMOLOG"/>
    <property type="match status" value="1"/>
</dbReference>
<feature type="transmembrane region" description="Helical" evidence="6">
    <location>
        <begin position="179"/>
        <end position="196"/>
    </location>
</feature>
<dbReference type="PANTHER" id="PTHR23508">
    <property type="entry name" value="CARBOXYLIC ACID TRANSPORTER PROTEIN HOMOLOG"/>
    <property type="match status" value="1"/>
</dbReference>
<sequence>MSNSILESPPDLPVGNGVVLTRYHWKSLFGSMTGYAMDGLDLMVLSYVMSFVIKDLHLTSAQAGSISTITLLGSVIGGYVFGILADIYGRVKIFSYSILIFSVFTGLTAFVHNLFWFDVMRFVAGIGLGGEFGIGMTLVTEVWPKTHRSRATSVVAIGYQLGMIIALVCSMIFVPNFGWQSAFLIGALPALFAWWSRRSLKEPDIWLERRASGSLKGSFPIVKLFDSPKRAGTTIGLIIMTSVQNFGFYGIMTWLPTMLAKQLHFTFNKSLTWTLVTILGMMVGILLFGQISDRWGRKPSYLIFQFGAAIIIWLFFHQTNPTVLLGLGFLMGFLVDGMMGGYGASMAEHYPTEARSTAENVIFNTGRAIGGFGPYVIGYIALTHSLGYAMGLLSAIYILAALAVIFLLPESKNKALV</sequence>
<name>A0ABY6ZMB0_9BACL</name>
<dbReference type="Gene3D" id="1.20.1250.20">
    <property type="entry name" value="MFS general substrate transporter like domains"/>
    <property type="match status" value="2"/>
</dbReference>
<feature type="transmembrane region" description="Helical" evidence="6">
    <location>
        <begin position="361"/>
        <end position="382"/>
    </location>
</feature>
<dbReference type="SUPFAM" id="SSF103473">
    <property type="entry name" value="MFS general substrate transporter"/>
    <property type="match status" value="1"/>
</dbReference>
<keyword evidence="4 6" id="KW-1133">Transmembrane helix</keyword>
<feature type="transmembrane region" description="Helical" evidence="6">
    <location>
        <begin position="300"/>
        <end position="316"/>
    </location>
</feature>
<evidence type="ECO:0000256" key="1">
    <source>
        <dbReference type="ARBA" id="ARBA00004651"/>
    </source>
</evidence>
<keyword evidence="5 6" id="KW-0472">Membrane</keyword>
<protein>
    <submittedName>
        <fullName evidence="8">MFS transporter</fullName>
    </submittedName>
</protein>
<feature type="transmembrane region" description="Helical" evidence="6">
    <location>
        <begin position="322"/>
        <end position="340"/>
    </location>
</feature>
<evidence type="ECO:0000256" key="4">
    <source>
        <dbReference type="ARBA" id="ARBA00022989"/>
    </source>
</evidence>
<dbReference type="PROSITE" id="PS50850">
    <property type="entry name" value="MFS"/>
    <property type="match status" value="1"/>
</dbReference>
<dbReference type="Proteomes" id="UP001164761">
    <property type="component" value="Chromosome"/>
</dbReference>
<dbReference type="EMBL" id="CP104067">
    <property type="protein sequence ID" value="WAH43100.1"/>
    <property type="molecule type" value="Genomic_DNA"/>
</dbReference>
<dbReference type="PROSITE" id="PS00217">
    <property type="entry name" value="SUGAR_TRANSPORT_2"/>
    <property type="match status" value="1"/>
</dbReference>
<proteinExistence type="predicted"/>
<evidence type="ECO:0000313" key="9">
    <source>
        <dbReference type="Proteomes" id="UP001164761"/>
    </source>
</evidence>
<dbReference type="InterPro" id="IPR020846">
    <property type="entry name" value="MFS_dom"/>
</dbReference>
<feature type="transmembrane region" description="Helical" evidence="6">
    <location>
        <begin position="231"/>
        <end position="251"/>
    </location>
</feature>
<dbReference type="InterPro" id="IPR036259">
    <property type="entry name" value="MFS_trans_sf"/>
</dbReference>
<feature type="transmembrane region" description="Helical" evidence="6">
    <location>
        <begin position="96"/>
        <end position="116"/>
    </location>
</feature>
<evidence type="ECO:0000256" key="5">
    <source>
        <dbReference type="ARBA" id="ARBA00023136"/>
    </source>
</evidence>
<dbReference type="RefSeq" id="WP_268006976.1">
    <property type="nucleotide sequence ID" value="NZ_BSUT01000001.1"/>
</dbReference>
<reference evidence="8" key="1">
    <citation type="submission" date="2022-08" db="EMBL/GenBank/DDBJ databases">
        <title>Alicyclobacillus fastidiosus DSM 17978, complete genome.</title>
        <authorList>
            <person name="Wang Q."/>
            <person name="Cai R."/>
            <person name="Wang Z."/>
        </authorList>
    </citation>
    <scope>NUCLEOTIDE SEQUENCE</scope>
    <source>
        <strain evidence="8">DSM 17978</strain>
    </source>
</reference>
<evidence type="ECO:0000259" key="7">
    <source>
        <dbReference type="PROSITE" id="PS50850"/>
    </source>
</evidence>
<feature type="domain" description="Major facilitator superfamily (MFS) profile" evidence="7">
    <location>
        <begin position="27"/>
        <end position="412"/>
    </location>
</feature>
<dbReference type="InterPro" id="IPR011701">
    <property type="entry name" value="MFS"/>
</dbReference>
<keyword evidence="9" id="KW-1185">Reference proteome</keyword>
<feature type="transmembrane region" description="Helical" evidence="6">
    <location>
        <begin position="32"/>
        <end position="53"/>
    </location>
</feature>
<feature type="transmembrane region" description="Helical" evidence="6">
    <location>
        <begin position="65"/>
        <end position="84"/>
    </location>
</feature>
<evidence type="ECO:0000256" key="2">
    <source>
        <dbReference type="ARBA" id="ARBA00022448"/>
    </source>
</evidence>
<evidence type="ECO:0000256" key="6">
    <source>
        <dbReference type="SAM" id="Phobius"/>
    </source>
</evidence>
<dbReference type="Pfam" id="PF07690">
    <property type="entry name" value="MFS_1"/>
    <property type="match status" value="1"/>
</dbReference>
<organism evidence="8 9">
    <name type="scientific">Alicyclobacillus fastidiosus</name>
    <dbReference type="NCBI Taxonomy" id="392011"/>
    <lineage>
        <taxon>Bacteria</taxon>
        <taxon>Bacillati</taxon>
        <taxon>Bacillota</taxon>
        <taxon>Bacilli</taxon>
        <taxon>Bacillales</taxon>
        <taxon>Alicyclobacillaceae</taxon>
        <taxon>Alicyclobacillus</taxon>
    </lineage>
</organism>